<gene>
    <name evidence="2" type="ORF">SAMN05660420_00199</name>
</gene>
<reference evidence="2 3" key="1">
    <citation type="submission" date="2016-10" db="EMBL/GenBank/DDBJ databases">
        <authorList>
            <person name="de Groot N.N."/>
        </authorList>
    </citation>
    <scope>NUCLEOTIDE SEQUENCE [LARGE SCALE GENOMIC DNA]</scope>
    <source>
        <strain evidence="2 3">DSM 7343</strain>
    </source>
</reference>
<sequence>MTGWVNGIGWVTAAGCNCGRNTDQQPLLPGTLEIPKRKQVFAKPDMRFGRLDQFSRIGLAAIAFCLRDAGEEAWDEKRPIGIIAASRYGCLQTDIAYLQTLLPEHGKLASPNLFAYTLANSFLGEAALRFGLTGQTLVFNQDDASGLAALHFALEELTWSEQQAVVTGICDLNPPPELAIGDECPGSLFLLLGKEPSTAVTSYGKLELRDGELFFSGARVADFRSLVAKCLAVGV</sequence>
<dbReference type="RefSeq" id="WP_092344068.1">
    <property type="nucleotide sequence ID" value="NZ_FNQN01000001.1"/>
</dbReference>
<keyword evidence="3" id="KW-1185">Reference proteome</keyword>
<dbReference type="AlphaFoldDB" id="A0A1H3VR98"/>
<dbReference type="EMBL" id="FNQN01000001">
    <property type="protein sequence ID" value="SDZ76638.1"/>
    <property type="molecule type" value="Genomic_DNA"/>
</dbReference>
<proteinExistence type="predicted"/>
<accession>A0A1H3VR98</accession>
<dbReference type="STRING" id="37625.SAMN05660420_00199"/>
<dbReference type="OrthoDB" id="5405287at2"/>
<name>A0A1H3VR98_9BACT</name>
<dbReference type="SUPFAM" id="SSF53901">
    <property type="entry name" value="Thiolase-like"/>
    <property type="match status" value="1"/>
</dbReference>
<dbReference type="GO" id="GO:0016746">
    <property type="term" value="F:acyltransferase activity"/>
    <property type="evidence" value="ECO:0007669"/>
    <property type="project" value="InterPro"/>
</dbReference>
<feature type="domain" description="Beta-ketoacyl synthase-like N-terminal" evidence="1">
    <location>
        <begin position="38"/>
        <end position="172"/>
    </location>
</feature>
<organism evidence="2 3">
    <name type="scientific">Desulfuromusa kysingii</name>
    <dbReference type="NCBI Taxonomy" id="37625"/>
    <lineage>
        <taxon>Bacteria</taxon>
        <taxon>Pseudomonadati</taxon>
        <taxon>Thermodesulfobacteriota</taxon>
        <taxon>Desulfuromonadia</taxon>
        <taxon>Desulfuromonadales</taxon>
        <taxon>Geopsychrobacteraceae</taxon>
        <taxon>Desulfuromusa</taxon>
    </lineage>
</organism>
<evidence type="ECO:0000313" key="3">
    <source>
        <dbReference type="Proteomes" id="UP000199409"/>
    </source>
</evidence>
<dbReference type="Pfam" id="PF00109">
    <property type="entry name" value="ketoacyl-synt"/>
    <property type="match status" value="1"/>
</dbReference>
<dbReference type="Gene3D" id="3.40.47.10">
    <property type="match status" value="1"/>
</dbReference>
<dbReference type="InterPro" id="IPR014030">
    <property type="entry name" value="Ketoacyl_synth_N"/>
</dbReference>
<evidence type="ECO:0000259" key="1">
    <source>
        <dbReference type="Pfam" id="PF00109"/>
    </source>
</evidence>
<protein>
    <submittedName>
        <fullName evidence="2">3-oxoacyl-[acyl-carrier-protein] synthase II</fullName>
    </submittedName>
</protein>
<dbReference type="InterPro" id="IPR016039">
    <property type="entry name" value="Thiolase-like"/>
</dbReference>
<dbReference type="Proteomes" id="UP000199409">
    <property type="component" value="Unassembled WGS sequence"/>
</dbReference>
<evidence type="ECO:0000313" key="2">
    <source>
        <dbReference type="EMBL" id="SDZ76638.1"/>
    </source>
</evidence>